<keyword evidence="2" id="KW-0732">Signal</keyword>
<dbReference type="EMBL" id="FNBT01000002">
    <property type="protein sequence ID" value="SDF24565.1"/>
    <property type="molecule type" value="Genomic_DNA"/>
</dbReference>
<name>A0A1G7JI72_9ACTN</name>
<keyword evidence="1" id="KW-0812">Transmembrane</keyword>
<feature type="chain" id="PRO_5011769803" evidence="2">
    <location>
        <begin position="27"/>
        <end position="152"/>
    </location>
</feature>
<organism evidence="3 4">
    <name type="scientific">Blastococcus aurantiacus</name>
    <dbReference type="NCBI Taxonomy" id="1550231"/>
    <lineage>
        <taxon>Bacteria</taxon>
        <taxon>Bacillati</taxon>
        <taxon>Actinomycetota</taxon>
        <taxon>Actinomycetes</taxon>
        <taxon>Geodermatophilales</taxon>
        <taxon>Geodermatophilaceae</taxon>
        <taxon>Blastococcus</taxon>
    </lineage>
</organism>
<sequence>MGARLWTALLLLGAVVLMHGLQCASADHTGATPLLSAVTAGHGKPTDPAVTTTAAAMPVAEHTAATPAPDAAGNAGTAAHGRSVTAPHNGAAHLWAICLAVLAAGLALLSTLAGLRLLRLGWAAARPAFTRAAGSLPTLRPPELFALCVLRI</sequence>
<evidence type="ECO:0000313" key="4">
    <source>
        <dbReference type="Proteomes" id="UP000199406"/>
    </source>
</evidence>
<feature type="transmembrane region" description="Helical" evidence="1">
    <location>
        <begin position="94"/>
        <end position="118"/>
    </location>
</feature>
<proteinExistence type="predicted"/>
<dbReference type="Proteomes" id="UP000199406">
    <property type="component" value="Unassembled WGS sequence"/>
</dbReference>
<accession>A0A1G7JI72</accession>
<feature type="signal peptide" evidence="2">
    <location>
        <begin position="1"/>
        <end position="26"/>
    </location>
</feature>
<dbReference type="STRING" id="1550231.SAMN05660662_1525"/>
<evidence type="ECO:0000256" key="1">
    <source>
        <dbReference type="SAM" id="Phobius"/>
    </source>
</evidence>
<gene>
    <name evidence="3" type="ORF">SAMN05660662_1525</name>
</gene>
<keyword evidence="4" id="KW-1185">Reference proteome</keyword>
<reference evidence="4" key="1">
    <citation type="submission" date="2016-10" db="EMBL/GenBank/DDBJ databases">
        <authorList>
            <person name="Varghese N."/>
            <person name="Submissions S."/>
        </authorList>
    </citation>
    <scope>NUCLEOTIDE SEQUENCE [LARGE SCALE GENOMIC DNA]</scope>
    <source>
        <strain evidence="4">DSM 44268</strain>
    </source>
</reference>
<keyword evidence="1" id="KW-1133">Transmembrane helix</keyword>
<keyword evidence="1" id="KW-0472">Membrane</keyword>
<evidence type="ECO:0000313" key="3">
    <source>
        <dbReference type="EMBL" id="SDF24565.1"/>
    </source>
</evidence>
<protein>
    <submittedName>
        <fullName evidence="3">Uncharacterized protein</fullName>
    </submittedName>
</protein>
<evidence type="ECO:0000256" key="2">
    <source>
        <dbReference type="SAM" id="SignalP"/>
    </source>
</evidence>
<dbReference type="AlphaFoldDB" id="A0A1G7JI72"/>